<feature type="non-terminal residue" evidence="1">
    <location>
        <position position="1"/>
    </location>
</feature>
<proteinExistence type="predicted"/>
<dbReference type="AlphaFoldDB" id="A0A9P5PP79"/>
<gene>
    <name evidence="1" type="ORF">BDP27DRAFT_1172568</name>
</gene>
<protein>
    <submittedName>
        <fullName evidence="1">Uncharacterized protein</fullName>
    </submittedName>
</protein>
<accession>A0A9P5PP79</accession>
<evidence type="ECO:0000313" key="2">
    <source>
        <dbReference type="Proteomes" id="UP000772434"/>
    </source>
</evidence>
<dbReference type="Proteomes" id="UP000772434">
    <property type="component" value="Unassembled WGS sequence"/>
</dbReference>
<dbReference type="EMBL" id="JADNRY010000049">
    <property type="protein sequence ID" value="KAF9069546.1"/>
    <property type="molecule type" value="Genomic_DNA"/>
</dbReference>
<keyword evidence="2" id="KW-1185">Reference proteome</keyword>
<dbReference type="OrthoDB" id="432234at2759"/>
<sequence length="128" mass="14022">LETASSKIRNSLPGYLPLYIGMPVVLRNKNIDTNLGITNGARGYLRSLDMSVDSNGFTFCTGALVEFPDSKVTLEGLPPRYFPIKPINWRFSTTVDDPIRGVINVQVIRSQLPIQPGFAVTGHSSQGQ</sequence>
<organism evidence="1 2">
    <name type="scientific">Rhodocollybia butyracea</name>
    <dbReference type="NCBI Taxonomy" id="206335"/>
    <lineage>
        <taxon>Eukaryota</taxon>
        <taxon>Fungi</taxon>
        <taxon>Dikarya</taxon>
        <taxon>Basidiomycota</taxon>
        <taxon>Agaricomycotina</taxon>
        <taxon>Agaricomycetes</taxon>
        <taxon>Agaricomycetidae</taxon>
        <taxon>Agaricales</taxon>
        <taxon>Marasmiineae</taxon>
        <taxon>Omphalotaceae</taxon>
        <taxon>Rhodocollybia</taxon>
    </lineage>
</organism>
<comment type="caution">
    <text evidence="1">The sequence shown here is derived from an EMBL/GenBank/DDBJ whole genome shotgun (WGS) entry which is preliminary data.</text>
</comment>
<dbReference type="SUPFAM" id="SSF52540">
    <property type="entry name" value="P-loop containing nucleoside triphosphate hydrolases"/>
    <property type="match status" value="1"/>
</dbReference>
<name>A0A9P5PP79_9AGAR</name>
<dbReference type="InterPro" id="IPR027417">
    <property type="entry name" value="P-loop_NTPase"/>
</dbReference>
<evidence type="ECO:0000313" key="1">
    <source>
        <dbReference type="EMBL" id="KAF9069546.1"/>
    </source>
</evidence>
<reference evidence="1" key="1">
    <citation type="submission" date="2020-11" db="EMBL/GenBank/DDBJ databases">
        <authorList>
            <consortium name="DOE Joint Genome Institute"/>
            <person name="Ahrendt S."/>
            <person name="Riley R."/>
            <person name="Andreopoulos W."/>
            <person name="Labutti K."/>
            <person name="Pangilinan J."/>
            <person name="Ruiz-Duenas F.J."/>
            <person name="Barrasa J.M."/>
            <person name="Sanchez-Garcia M."/>
            <person name="Camarero S."/>
            <person name="Miyauchi S."/>
            <person name="Serrano A."/>
            <person name="Linde D."/>
            <person name="Babiker R."/>
            <person name="Drula E."/>
            <person name="Ayuso-Fernandez I."/>
            <person name="Pacheco R."/>
            <person name="Padilla G."/>
            <person name="Ferreira P."/>
            <person name="Barriuso J."/>
            <person name="Kellner H."/>
            <person name="Castanera R."/>
            <person name="Alfaro M."/>
            <person name="Ramirez L."/>
            <person name="Pisabarro A.G."/>
            <person name="Kuo A."/>
            <person name="Tritt A."/>
            <person name="Lipzen A."/>
            <person name="He G."/>
            <person name="Yan M."/>
            <person name="Ng V."/>
            <person name="Cullen D."/>
            <person name="Martin F."/>
            <person name="Rosso M.-N."/>
            <person name="Henrissat B."/>
            <person name="Hibbett D."/>
            <person name="Martinez A.T."/>
            <person name="Grigoriev I.V."/>
        </authorList>
    </citation>
    <scope>NUCLEOTIDE SEQUENCE</scope>
    <source>
        <strain evidence="1">AH 40177</strain>
    </source>
</reference>
<feature type="non-terminal residue" evidence="1">
    <location>
        <position position="128"/>
    </location>
</feature>